<dbReference type="GO" id="GO:0006935">
    <property type="term" value="P:chemotaxis"/>
    <property type="evidence" value="ECO:0007669"/>
    <property type="project" value="UniProtKB-KW"/>
</dbReference>
<dbReference type="Proteomes" id="UP000702544">
    <property type="component" value="Unassembled WGS sequence"/>
</dbReference>
<feature type="domain" description="CheC-like protein" evidence="3">
    <location>
        <begin position="110"/>
        <end position="144"/>
    </location>
</feature>
<gene>
    <name evidence="4" type="ORF">GWO12_05360</name>
</gene>
<feature type="domain" description="CheC-like protein" evidence="3">
    <location>
        <begin position="10"/>
        <end position="45"/>
    </location>
</feature>
<name>A0AAE4Z711_9BACT</name>
<dbReference type="SUPFAM" id="SSF103039">
    <property type="entry name" value="CheC-like"/>
    <property type="match status" value="1"/>
</dbReference>
<evidence type="ECO:0000256" key="2">
    <source>
        <dbReference type="ARBA" id="ARBA00022801"/>
    </source>
</evidence>
<dbReference type="AlphaFoldDB" id="A0AAE4Z711"/>
<evidence type="ECO:0000313" key="4">
    <source>
        <dbReference type="EMBL" id="NIR74524.1"/>
    </source>
</evidence>
<proteinExistence type="predicted"/>
<evidence type="ECO:0000313" key="5">
    <source>
        <dbReference type="Proteomes" id="UP000702544"/>
    </source>
</evidence>
<dbReference type="InterPro" id="IPR050992">
    <property type="entry name" value="CheZ_family_phosphatases"/>
</dbReference>
<reference evidence="4 5" key="1">
    <citation type="submission" date="2020-01" db="EMBL/GenBank/DDBJ databases">
        <title>Genomes assembled from Gulf of Kutch pelagic sediment metagenomes.</title>
        <authorList>
            <person name="Chandrashekar M."/>
            <person name="Mahajan M.S."/>
            <person name="Dave K.J."/>
            <person name="Vatsa P."/>
            <person name="Nathani N.M."/>
        </authorList>
    </citation>
    <scope>NUCLEOTIDE SEQUENCE [LARGE SCALE GENOMIC DNA]</scope>
    <source>
        <strain evidence="4">KS3-K002</strain>
    </source>
</reference>
<keyword evidence="2" id="KW-0378">Hydrolase</keyword>
<evidence type="ECO:0000259" key="3">
    <source>
        <dbReference type="Pfam" id="PF04509"/>
    </source>
</evidence>
<dbReference type="PANTHER" id="PTHR43693">
    <property type="entry name" value="PROTEIN PHOSPHATASE CHEZ"/>
    <property type="match status" value="1"/>
</dbReference>
<comment type="caution">
    <text evidence="4">The sequence shown here is derived from an EMBL/GenBank/DDBJ whole genome shotgun (WGS) entry which is preliminary data.</text>
</comment>
<sequence length="206" mass="22207">MNESQQLRDLELDALKEVANVGAGHAATALSQLTNRRVMIDVPEVAVCPIEEAANAVGNGNSVVAAVLMHVLGDLTGRSLLLFEKECAMRLAQMLLDREESASRVFGELEQSSIKETANILTGAYLNGLSDLLGLMLIPSVPSLAVDLCGAILSTTYLNFGHDRSYVIILDTRFKFEPGESSMEGHFVLLPDPASLRVILKAARVK</sequence>
<dbReference type="EMBL" id="JAACAK010000046">
    <property type="protein sequence ID" value="NIR74524.1"/>
    <property type="molecule type" value="Genomic_DNA"/>
</dbReference>
<keyword evidence="1" id="KW-0145">Chemotaxis</keyword>
<accession>A0AAE4Z711</accession>
<dbReference type="PANTHER" id="PTHR43693:SF1">
    <property type="entry name" value="PROTEIN PHOSPHATASE CHEZ"/>
    <property type="match status" value="1"/>
</dbReference>
<dbReference type="InterPro" id="IPR028976">
    <property type="entry name" value="CheC-like_sf"/>
</dbReference>
<dbReference type="GO" id="GO:0016787">
    <property type="term" value="F:hydrolase activity"/>
    <property type="evidence" value="ECO:0007669"/>
    <property type="project" value="UniProtKB-KW"/>
</dbReference>
<dbReference type="Gene3D" id="3.40.1550.10">
    <property type="entry name" value="CheC-like"/>
    <property type="match status" value="1"/>
</dbReference>
<dbReference type="Pfam" id="PF04509">
    <property type="entry name" value="CheC"/>
    <property type="match status" value="2"/>
</dbReference>
<organism evidence="4 5">
    <name type="scientific">Candidatus Kutchimonas denitrificans</name>
    <dbReference type="NCBI Taxonomy" id="3056748"/>
    <lineage>
        <taxon>Bacteria</taxon>
        <taxon>Pseudomonadati</taxon>
        <taxon>Gemmatimonadota</taxon>
        <taxon>Gemmatimonadia</taxon>
        <taxon>Candidatus Palauibacterales</taxon>
        <taxon>Candidatus Palauibacteraceae</taxon>
        <taxon>Candidatus Kutchimonas</taxon>
    </lineage>
</organism>
<evidence type="ECO:0000256" key="1">
    <source>
        <dbReference type="ARBA" id="ARBA00022500"/>
    </source>
</evidence>
<protein>
    <submittedName>
        <fullName evidence="4">Chemotaxis protein CheC</fullName>
    </submittedName>
</protein>
<dbReference type="CDD" id="cd17909">
    <property type="entry name" value="CheC_ClassI"/>
    <property type="match status" value="1"/>
</dbReference>
<dbReference type="InterPro" id="IPR007597">
    <property type="entry name" value="CheC"/>
</dbReference>